<organism evidence="1">
    <name type="scientific">Rhizophora mucronata</name>
    <name type="common">Asiatic mangrove</name>
    <dbReference type="NCBI Taxonomy" id="61149"/>
    <lineage>
        <taxon>Eukaryota</taxon>
        <taxon>Viridiplantae</taxon>
        <taxon>Streptophyta</taxon>
        <taxon>Embryophyta</taxon>
        <taxon>Tracheophyta</taxon>
        <taxon>Spermatophyta</taxon>
        <taxon>Magnoliopsida</taxon>
        <taxon>eudicotyledons</taxon>
        <taxon>Gunneridae</taxon>
        <taxon>Pentapetalae</taxon>
        <taxon>rosids</taxon>
        <taxon>fabids</taxon>
        <taxon>Malpighiales</taxon>
        <taxon>Rhizophoraceae</taxon>
        <taxon>Rhizophora</taxon>
    </lineage>
</organism>
<proteinExistence type="predicted"/>
<reference evidence="1" key="1">
    <citation type="submission" date="2018-02" db="EMBL/GenBank/DDBJ databases">
        <title>Rhizophora mucronata_Transcriptome.</title>
        <authorList>
            <person name="Meera S.P."/>
            <person name="Sreeshan A."/>
            <person name="Augustine A."/>
        </authorList>
    </citation>
    <scope>NUCLEOTIDE SEQUENCE</scope>
    <source>
        <tissue evidence="1">Leaf</tissue>
    </source>
</reference>
<accession>A0A2P2JYR2</accession>
<dbReference type="EMBL" id="GGEC01018123">
    <property type="protein sequence ID" value="MBW98606.1"/>
    <property type="molecule type" value="Transcribed_RNA"/>
</dbReference>
<dbReference type="AlphaFoldDB" id="A0A2P2JYR2"/>
<protein>
    <submittedName>
        <fullName evidence="1">Uncharacterized protein</fullName>
    </submittedName>
</protein>
<evidence type="ECO:0000313" key="1">
    <source>
        <dbReference type="EMBL" id="MBW98606.1"/>
    </source>
</evidence>
<name>A0A2P2JYR2_RHIMU</name>
<sequence length="61" mass="7079">MKNPQATQHTGNKRFIYLTKRKLDQLGFSKNESKSGSESLYWQHSFHKGLVILDGQQQKSQ</sequence>